<dbReference type="EMBL" id="BRYB01004665">
    <property type="protein sequence ID" value="GMI34821.1"/>
    <property type="molecule type" value="Genomic_DNA"/>
</dbReference>
<dbReference type="Pfam" id="PF20721">
    <property type="entry name" value="C19orf12"/>
    <property type="match status" value="1"/>
</dbReference>
<evidence type="ECO:0000313" key="4">
    <source>
        <dbReference type="Proteomes" id="UP001165060"/>
    </source>
</evidence>
<keyword evidence="2" id="KW-1133">Transmembrane helix</keyword>
<evidence type="ECO:0000256" key="2">
    <source>
        <dbReference type="SAM" id="Phobius"/>
    </source>
</evidence>
<dbReference type="Proteomes" id="UP001165060">
    <property type="component" value="Unassembled WGS sequence"/>
</dbReference>
<evidence type="ECO:0000256" key="1">
    <source>
        <dbReference type="ARBA" id="ARBA00029457"/>
    </source>
</evidence>
<name>A0ABQ6MX08_9STRA</name>
<organism evidence="3 4">
    <name type="scientific">Tetraparma gracilis</name>
    <dbReference type="NCBI Taxonomy" id="2962635"/>
    <lineage>
        <taxon>Eukaryota</taxon>
        <taxon>Sar</taxon>
        <taxon>Stramenopiles</taxon>
        <taxon>Ochrophyta</taxon>
        <taxon>Bolidophyceae</taxon>
        <taxon>Parmales</taxon>
        <taxon>Triparmaceae</taxon>
        <taxon>Tetraparma</taxon>
    </lineage>
</organism>
<dbReference type="InterPro" id="IPR033369">
    <property type="entry name" value="C19orf12"/>
</dbReference>
<keyword evidence="4" id="KW-1185">Reference proteome</keyword>
<dbReference type="PANTHER" id="PTHR31493:SF1">
    <property type="entry name" value="PROTEIN C19ORF12"/>
    <property type="match status" value="1"/>
</dbReference>
<comment type="caution">
    <text evidence="3">The sequence shown here is derived from an EMBL/GenBank/DDBJ whole genome shotgun (WGS) entry which is preliminary data.</text>
</comment>
<evidence type="ECO:0000313" key="3">
    <source>
        <dbReference type="EMBL" id="GMI34821.1"/>
    </source>
</evidence>
<accession>A0ABQ6MX08</accession>
<reference evidence="3 4" key="1">
    <citation type="journal article" date="2023" name="Commun. Biol.">
        <title>Genome analysis of Parmales, the sister group of diatoms, reveals the evolutionary specialization of diatoms from phago-mixotrophs to photoautotrophs.</title>
        <authorList>
            <person name="Ban H."/>
            <person name="Sato S."/>
            <person name="Yoshikawa S."/>
            <person name="Yamada K."/>
            <person name="Nakamura Y."/>
            <person name="Ichinomiya M."/>
            <person name="Sato N."/>
            <person name="Blanc-Mathieu R."/>
            <person name="Endo H."/>
            <person name="Kuwata A."/>
            <person name="Ogata H."/>
        </authorList>
    </citation>
    <scope>NUCLEOTIDE SEQUENCE [LARGE SCALE GENOMIC DNA]</scope>
</reference>
<comment type="similarity">
    <text evidence="1">Belongs to the C19orf12 family.</text>
</comment>
<dbReference type="PANTHER" id="PTHR31493">
    <property type="entry name" value="NAZO FAMILY MEMBER"/>
    <property type="match status" value="1"/>
</dbReference>
<gene>
    <name evidence="3" type="ORF">TeGR_g2626</name>
</gene>
<keyword evidence="2" id="KW-0472">Membrane</keyword>
<keyword evidence="2" id="KW-0812">Transmembrane</keyword>
<feature type="transmembrane region" description="Helical" evidence="2">
    <location>
        <begin position="36"/>
        <end position="61"/>
    </location>
</feature>
<sequence length="135" mass="13363">MNPANSELLLFLRSSPSVRAASASSVKQGLYAGSGAVAGGLLLGPVGGMVGGVAGSVYGWWRSPSYDGCLKIVSTLPPAQQEALLREVSAVLVSAGAAAGSLEGTGGMAAALAGYASRPEVRDQIWGAVLASASE</sequence>
<protein>
    <submittedName>
        <fullName evidence="3">Uncharacterized protein</fullName>
    </submittedName>
</protein>
<proteinExistence type="inferred from homology"/>